<name>A0A9W8H816_9FUNG</name>
<evidence type="ECO:0000313" key="3">
    <source>
        <dbReference type="Proteomes" id="UP001140172"/>
    </source>
</evidence>
<dbReference type="Proteomes" id="UP001140172">
    <property type="component" value="Unassembled WGS sequence"/>
</dbReference>
<accession>A0A9W8H816</accession>
<proteinExistence type="predicted"/>
<gene>
    <name evidence="2" type="ORF">GGI15_004912</name>
</gene>
<keyword evidence="3" id="KW-1185">Reference proteome</keyword>
<dbReference type="InterPro" id="IPR049192">
    <property type="entry name" value="DUF4246_C"/>
</dbReference>
<sequence>MNIEVYTRREPKDDEYSVKSLEPLYYAYDAAWRTKWEMAIIENSARICSESDWMEKLEDEEHAIREMNHRMSGDSDFIPINEDYLNKLDPEDRHWLPTDIYVNSDGSVEFKSYISNLHPGKYPEAYKSIGTVITKCLPALEQVLTDWEHRRDLRVPYDPDEYH</sequence>
<evidence type="ECO:0000313" key="2">
    <source>
        <dbReference type="EMBL" id="KAJ2776217.1"/>
    </source>
</evidence>
<feature type="domain" description="DUF4246" evidence="1">
    <location>
        <begin position="89"/>
        <end position="152"/>
    </location>
</feature>
<dbReference type="OrthoDB" id="415532at2759"/>
<reference evidence="2" key="1">
    <citation type="submission" date="2022-07" db="EMBL/GenBank/DDBJ databases">
        <title>Phylogenomic reconstructions and comparative analyses of Kickxellomycotina fungi.</title>
        <authorList>
            <person name="Reynolds N.K."/>
            <person name="Stajich J.E."/>
            <person name="Barry K."/>
            <person name="Grigoriev I.V."/>
            <person name="Crous P."/>
            <person name="Smith M.E."/>
        </authorList>
    </citation>
    <scope>NUCLEOTIDE SEQUENCE</scope>
    <source>
        <strain evidence="2">BCRC 34489</strain>
    </source>
</reference>
<dbReference type="EMBL" id="JANBUM010000513">
    <property type="protein sequence ID" value="KAJ2776217.1"/>
    <property type="molecule type" value="Genomic_DNA"/>
</dbReference>
<dbReference type="PANTHER" id="PTHR33119">
    <property type="entry name" value="IFI3P"/>
    <property type="match status" value="1"/>
</dbReference>
<evidence type="ECO:0000259" key="1">
    <source>
        <dbReference type="Pfam" id="PF14033"/>
    </source>
</evidence>
<comment type="caution">
    <text evidence="2">The sequence shown here is derived from an EMBL/GenBank/DDBJ whole genome shotgun (WGS) entry which is preliminary data.</text>
</comment>
<protein>
    <recommendedName>
        <fullName evidence="1">DUF4246 domain-containing protein</fullName>
    </recommendedName>
</protein>
<organism evidence="2 3">
    <name type="scientific">Coemansia interrupta</name>
    <dbReference type="NCBI Taxonomy" id="1126814"/>
    <lineage>
        <taxon>Eukaryota</taxon>
        <taxon>Fungi</taxon>
        <taxon>Fungi incertae sedis</taxon>
        <taxon>Zoopagomycota</taxon>
        <taxon>Kickxellomycotina</taxon>
        <taxon>Kickxellomycetes</taxon>
        <taxon>Kickxellales</taxon>
        <taxon>Kickxellaceae</taxon>
        <taxon>Coemansia</taxon>
    </lineage>
</organism>
<dbReference type="Pfam" id="PF14033">
    <property type="entry name" value="DUF4246"/>
    <property type="match status" value="1"/>
</dbReference>
<dbReference type="PANTHER" id="PTHR33119:SF1">
    <property type="entry name" value="FE2OG DIOXYGENASE DOMAIN-CONTAINING PROTEIN"/>
    <property type="match status" value="1"/>
</dbReference>
<dbReference type="InterPro" id="IPR025340">
    <property type="entry name" value="DUF4246"/>
</dbReference>
<dbReference type="AlphaFoldDB" id="A0A9W8H816"/>